<comment type="subunit">
    <text evidence="10">Monomer.</text>
</comment>
<evidence type="ECO:0000256" key="10">
    <source>
        <dbReference type="HAMAP-Rule" id="MF_00185"/>
    </source>
</evidence>
<dbReference type="GO" id="GO:0052381">
    <property type="term" value="F:tRNA dimethylallyltransferase activity"/>
    <property type="evidence" value="ECO:0007669"/>
    <property type="project" value="UniProtKB-UniRule"/>
</dbReference>
<comment type="function">
    <text evidence="2 10 12">Catalyzes the transfer of a dimethylallyl group onto the adenine at position 37 in tRNAs that read codons beginning with uridine, leading to the formation of N6-(dimethylallyl)adenosine (i(6)A).</text>
</comment>
<dbReference type="Proteomes" id="UP000326354">
    <property type="component" value="Chromosome"/>
</dbReference>
<feature type="binding site" evidence="10">
    <location>
        <begin position="12"/>
        <end position="19"/>
    </location>
    <ligand>
        <name>ATP</name>
        <dbReference type="ChEBI" id="CHEBI:30616"/>
    </ligand>
</feature>
<evidence type="ECO:0000256" key="6">
    <source>
        <dbReference type="ARBA" id="ARBA00022741"/>
    </source>
</evidence>
<evidence type="ECO:0000256" key="9">
    <source>
        <dbReference type="ARBA" id="ARBA00049563"/>
    </source>
</evidence>
<protein>
    <recommendedName>
        <fullName evidence="10">tRNA dimethylallyltransferase</fullName>
        <ecNumber evidence="10">2.5.1.75</ecNumber>
    </recommendedName>
    <alternativeName>
        <fullName evidence="10">Dimethylallyl diphosphate:tRNA dimethylallyltransferase</fullName>
        <shortName evidence="10">DMAPP:tRNA dimethylallyltransferase</shortName>
        <shortName evidence="10">DMATase</shortName>
    </alternativeName>
    <alternativeName>
        <fullName evidence="10">Isopentenyl-diphosphate:tRNA isopentenyltransferase</fullName>
        <shortName evidence="10">IPP transferase</shortName>
        <shortName evidence="10">IPPT</shortName>
        <shortName evidence="10">IPTase</shortName>
    </alternativeName>
</protein>
<evidence type="ECO:0000256" key="13">
    <source>
        <dbReference type="RuleBase" id="RU003785"/>
    </source>
</evidence>
<evidence type="ECO:0000256" key="8">
    <source>
        <dbReference type="ARBA" id="ARBA00022842"/>
    </source>
</evidence>
<comment type="cofactor">
    <cofactor evidence="1 10">
        <name>Mg(2+)</name>
        <dbReference type="ChEBI" id="CHEBI:18420"/>
    </cofactor>
</comment>
<dbReference type="GO" id="GO:0005524">
    <property type="term" value="F:ATP binding"/>
    <property type="evidence" value="ECO:0007669"/>
    <property type="project" value="UniProtKB-UniRule"/>
</dbReference>
<comment type="similarity">
    <text evidence="3 10 13">Belongs to the IPP transferase family.</text>
</comment>
<dbReference type="AlphaFoldDB" id="A0A5S9F7Z4"/>
<comment type="caution">
    <text evidence="10">Lacks conserved residue(s) required for the propagation of feature annotation.</text>
</comment>
<name>A0A5S9F7Z4_UABAM</name>
<evidence type="ECO:0000313" key="15">
    <source>
        <dbReference type="Proteomes" id="UP000326354"/>
    </source>
</evidence>
<dbReference type="InterPro" id="IPR018022">
    <property type="entry name" value="IPT"/>
</dbReference>
<keyword evidence="6 10" id="KW-0547">Nucleotide-binding</keyword>
<dbReference type="HAMAP" id="MF_00185">
    <property type="entry name" value="IPP_trans"/>
    <property type="match status" value="1"/>
</dbReference>
<accession>A0A5S9F7Z4</accession>
<evidence type="ECO:0000256" key="5">
    <source>
        <dbReference type="ARBA" id="ARBA00022694"/>
    </source>
</evidence>
<evidence type="ECO:0000256" key="1">
    <source>
        <dbReference type="ARBA" id="ARBA00001946"/>
    </source>
</evidence>
<feature type="site" description="Interaction with substrate tRNA" evidence="10">
    <location>
        <position position="125"/>
    </location>
</feature>
<dbReference type="PANTHER" id="PTHR11088:SF60">
    <property type="entry name" value="TRNA DIMETHYLALLYLTRANSFERASE"/>
    <property type="match status" value="1"/>
</dbReference>
<dbReference type="PANTHER" id="PTHR11088">
    <property type="entry name" value="TRNA DIMETHYLALLYLTRANSFERASE"/>
    <property type="match status" value="1"/>
</dbReference>
<evidence type="ECO:0000256" key="4">
    <source>
        <dbReference type="ARBA" id="ARBA00022679"/>
    </source>
</evidence>
<dbReference type="Gene3D" id="1.10.20.140">
    <property type="match status" value="1"/>
</dbReference>
<evidence type="ECO:0000256" key="12">
    <source>
        <dbReference type="RuleBase" id="RU003784"/>
    </source>
</evidence>
<dbReference type="EMBL" id="AP019860">
    <property type="protein sequence ID" value="BBM88174.1"/>
    <property type="molecule type" value="Genomic_DNA"/>
</dbReference>
<sequence length="310" mass="35833">MDPSKFLYVLAGPTGSGKTNSSIKIAQTLDAEIICVDSMSVYKNMDVGTAKVLPHERQKIRHHLLDICEPWEEFNVQKFLHFCIEAIEDIFKRNKKVLLVVGTPLYFKALVEGMFEAPQADEELRKKLELQDSADLHCKLQEIDSEAAERIAVNDRKRVIRALEVFHLTGETISKLQREKTKPAIHYPWGGCCLNWRRDLLYRRIEKRVDMMFEQGLMNETRELLSAKKGISKTAAKAIGYKDVIEVILGEKSEEDLVDVIKRNTRRYAKRQMTWWRSFNMPWIDLDEKNGSTDYIVDEALKIFAKLGPV</sequence>
<keyword evidence="5 10" id="KW-0819">tRNA processing</keyword>
<organism evidence="14 15">
    <name type="scientific">Uabimicrobium amorphum</name>
    <dbReference type="NCBI Taxonomy" id="2596890"/>
    <lineage>
        <taxon>Bacteria</taxon>
        <taxon>Pseudomonadati</taxon>
        <taxon>Planctomycetota</taxon>
        <taxon>Candidatus Uabimicrobiia</taxon>
        <taxon>Candidatus Uabimicrobiales</taxon>
        <taxon>Candidatus Uabimicrobiaceae</taxon>
        <taxon>Candidatus Uabimicrobium</taxon>
    </lineage>
</organism>
<dbReference type="NCBIfam" id="TIGR00174">
    <property type="entry name" value="miaA"/>
    <property type="match status" value="1"/>
</dbReference>
<dbReference type="InterPro" id="IPR027417">
    <property type="entry name" value="P-loop_NTPase"/>
</dbReference>
<keyword evidence="7 10" id="KW-0067">ATP-binding</keyword>
<keyword evidence="4 10" id="KW-0808">Transferase</keyword>
<dbReference type="Gene3D" id="3.40.50.300">
    <property type="entry name" value="P-loop containing nucleotide triphosphate hydrolases"/>
    <property type="match status" value="1"/>
</dbReference>
<proteinExistence type="inferred from homology"/>
<dbReference type="GO" id="GO:0006400">
    <property type="term" value="P:tRNA modification"/>
    <property type="evidence" value="ECO:0007669"/>
    <property type="project" value="TreeGrafter"/>
</dbReference>
<feature type="site" description="Interaction with substrate tRNA" evidence="10">
    <location>
        <position position="103"/>
    </location>
</feature>
<dbReference type="InterPro" id="IPR039657">
    <property type="entry name" value="Dimethylallyltransferase"/>
</dbReference>
<gene>
    <name evidence="10" type="primary">miaA</name>
    <name evidence="14" type="ORF">UABAM_06591</name>
</gene>
<dbReference type="KEGG" id="uam:UABAM_06591"/>
<evidence type="ECO:0000256" key="3">
    <source>
        <dbReference type="ARBA" id="ARBA00005842"/>
    </source>
</evidence>
<reference evidence="14 15" key="1">
    <citation type="submission" date="2019-08" db="EMBL/GenBank/DDBJ databases">
        <title>Complete genome sequence of Candidatus Uab amorphum.</title>
        <authorList>
            <person name="Shiratori T."/>
            <person name="Suzuki S."/>
            <person name="Kakizawa Y."/>
            <person name="Ishida K."/>
        </authorList>
    </citation>
    <scope>NUCLEOTIDE SEQUENCE [LARGE SCALE GENOMIC DNA]</scope>
    <source>
        <strain evidence="14 15">SRT547</strain>
    </source>
</reference>
<comment type="catalytic activity">
    <reaction evidence="9 10 11">
        <text>adenosine(37) in tRNA + dimethylallyl diphosphate = N(6)-dimethylallyladenosine(37) in tRNA + diphosphate</text>
        <dbReference type="Rhea" id="RHEA:26482"/>
        <dbReference type="Rhea" id="RHEA-COMP:10162"/>
        <dbReference type="Rhea" id="RHEA-COMP:10375"/>
        <dbReference type="ChEBI" id="CHEBI:33019"/>
        <dbReference type="ChEBI" id="CHEBI:57623"/>
        <dbReference type="ChEBI" id="CHEBI:74411"/>
        <dbReference type="ChEBI" id="CHEBI:74415"/>
        <dbReference type="EC" id="2.5.1.75"/>
    </reaction>
</comment>
<dbReference type="RefSeq" id="WP_173013711.1">
    <property type="nucleotide sequence ID" value="NZ_AP019860.1"/>
</dbReference>
<dbReference type="SUPFAM" id="SSF52540">
    <property type="entry name" value="P-loop containing nucleoside triphosphate hydrolases"/>
    <property type="match status" value="2"/>
</dbReference>
<evidence type="ECO:0000313" key="14">
    <source>
        <dbReference type="EMBL" id="BBM88174.1"/>
    </source>
</evidence>
<feature type="binding site" evidence="10">
    <location>
        <begin position="14"/>
        <end position="19"/>
    </location>
    <ligand>
        <name>substrate</name>
    </ligand>
</feature>
<feature type="region of interest" description="Interaction with substrate tRNA" evidence="10">
    <location>
        <begin position="37"/>
        <end position="40"/>
    </location>
</feature>
<dbReference type="EC" id="2.5.1.75" evidence="10"/>
<evidence type="ECO:0000256" key="7">
    <source>
        <dbReference type="ARBA" id="ARBA00022840"/>
    </source>
</evidence>
<evidence type="ECO:0000256" key="2">
    <source>
        <dbReference type="ARBA" id="ARBA00003213"/>
    </source>
</evidence>
<evidence type="ECO:0000256" key="11">
    <source>
        <dbReference type="RuleBase" id="RU003783"/>
    </source>
</evidence>
<keyword evidence="8 10" id="KW-0460">Magnesium</keyword>
<keyword evidence="15" id="KW-1185">Reference proteome</keyword>
<dbReference type="Pfam" id="PF01715">
    <property type="entry name" value="IPPT"/>
    <property type="match status" value="1"/>
</dbReference>